<dbReference type="PROSITE" id="PS51041">
    <property type="entry name" value="EMI"/>
    <property type="match status" value="1"/>
</dbReference>
<dbReference type="SMART" id="SM00181">
    <property type="entry name" value="EGF"/>
    <property type="match status" value="2"/>
</dbReference>
<dbReference type="EMBL" id="JACVVK020000062">
    <property type="protein sequence ID" value="KAK7497024.1"/>
    <property type="molecule type" value="Genomic_DNA"/>
</dbReference>
<evidence type="ECO:0000256" key="3">
    <source>
        <dbReference type="ARBA" id="ARBA00022737"/>
    </source>
</evidence>
<feature type="disulfide bond" evidence="7">
    <location>
        <begin position="122"/>
        <end position="132"/>
    </location>
</feature>
<keyword evidence="12" id="KW-1185">Reference proteome</keyword>
<dbReference type="PROSITE" id="PS01186">
    <property type="entry name" value="EGF_2"/>
    <property type="match status" value="2"/>
</dbReference>
<dbReference type="Pfam" id="PF07546">
    <property type="entry name" value="EMI"/>
    <property type="match status" value="1"/>
</dbReference>
<dbReference type="PROSITE" id="PS01187">
    <property type="entry name" value="EGF_CA"/>
    <property type="match status" value="1"/>
</dbReference>
<evidence type="ECO:0000256" key="8">
    <source>
        <dbReference type="SAM" id="Coils"/>
    </source>
</evidence>
<dbReference type="SUPFAM" id="SSF57196">
    <property type="entry name" value="EGF/Laminin"/>
    <property type="match status" value="2"/>
</dbReference>
<feature type="disulfide bond" evidence="7">
    <location>
        <begin position="140"/>
        <end position="149"/>
    </location>
</feature>
<evidence type="ECO:0000313" key="12">
    <source>
        <dbReference type="Proteomes" id="UP001519460"/>
    </source>
</evidence>
<keyword evidence="3" id="KW-0677">Repeat</keyword>
<reference evidence="11 12" key="1">
    <citation type="journal article" date="2023" name="Sci. Data">
        <title>Genome assembly of the Korean intertidal mud-creeper Batillaria attramentaria.</title>
        <authorList>
            <person name="Patra A.K."/>
            <person name="Ho P.T."/>
            <person name="Jun S."/>
            <person name="Lee S.J."/>
            <person name="Kim Y."/>
            <person name="Won Y.J."/>
        </authorList>
    </citation>
    <scope>NUCLEOTIDE SEQUENCE [LARGE SCALE GENOMIC DNA]</scope>
    <source>
        <strain evidence="11">Wonlab-2016</strain>
    </source>
</reference>
<feature type="domain" description="EGF-like" evidence="9">
    <location>
        <begin position="118"/>
        <end position="150"/>
    </location>
</feature>
<evidence type="ECO:0000256" key="7">
    <source>
        <dbReference type="PROSITE-ProRule" id="PRU00076"/>
    </source>
</evidence>
<dbReference type="PROSITE" id="PS00022">
    <property type="entry name" value="EGF_1"/>
    <property type="match status" value="1"/>
</dbReference>
<dbReference type="PROSITE" id="PS50026">
    <property type="entry name" value="EGF_3"/>
    <property type="match status" value="1"/>
</dbReference>
<dbReference type="FunFam" id="2.10.25.10:FF:000240">
    <property type="entry name" value="Vitamin K-dependent protein S"/>
    <property type="match status" value="1"/>
</dbReference>
<dbReference type="CDD" id="cd00054">
    <property type="entry name" value="EGF_CA"/>
    <property type="match status" value="2"/>
</dbReference>
<accession>A0ABD0LBY1</accession>
<keyword evidence="1 7" id="KW-0245">EGF-like domain</keyword>
<proteinExistence type="predicted"/>
<dbReference type="Pfam" id="PF07974">
    <property type="entry name" value="EGF_2"/>
    <property type="match status" value="1"/>
</dbReference>
<gene>
    <name evidence="11" type="ORF">BaRGS_00011760</name>
</gene>
<dbReference type="SMART" id="SM00179">
    <property type="entry name" value="EGF_CA"/>
    <property type="match status" value="1"/>
</dbReference>
<keyword evidence="5 8" id="KW-0175">Coiled coil</keyword>
<dbReference type="Proteomes" id="UP001519460">
    <property type="component" value="Unassembled WGS sequence"/>
</dbReference>
<evidence type="ECO:0000256" key="5">
    <source>
        <dbReference type="ARBA" id="ARBA00023054"/>
    </source>
</evidence>
<feature type="non-terminal residue" evidence="11">
    <location>
        <position position="280"/>
    </location>
</feature>
<comment type="caution">
    <text evidence="11">The sequence shown here is derived from an EMBL/GenBank/DDBJ whole genome shotgun (WGS) entry which is preliminary data.</text>
</comment>
<evidence type="ECO:0000256" key="2">
    <source>
        <dbReference type="ARBA" id="ARBA00022729"/>
    </source>
</evidence>
<feature type="coiled-coil region" evidence="8">
    <location>
        <begin position="200"/>
        <end position="227"/>
    </location>
</feature>
<dbReference type="InterPro" id="IPR000152">
    <property type="entry name" value="EGF-type_Asp/Asn_hydroxyl_site"/>
</dbReference>
<evidence type="ECO:0008006" key="13">
    <source>
        <dbReference type="Google" id="ProtNLM"/>
    </source>
</evidence>
<evidence type="ECO:0000313" key="11">
    <source>
        <dbReference type="EMBL" id="KAK7497024.1"/>
    </source>
</evidence>
<evidence type="ECO:0000256" key="4">
    <source>
        <dbReference type="ARBA" id="ARBA00022837"/>
    </source>
</evidence>
<dbReference type="InterPro" id="IPR018097">
    <property type="entry name" value="EGF_Ca-bd_CS"/>
</dbReference>
<dbReference type="Gene3D" id="2.10.25.10">
    <property type="entry name" value="Laminin"/>
    <property type="match status" value="2"/>
</dbReference>
<evidence type="ECO:0000259" key="10">
    <source>
        <dbReference type="PROSITE" id="PS51041"/>
    </source>
</evidence>
<comment type="caution">
    <text evidence="7">Lacks conserved residue(s) required for the propagation of feature annotation.</text>
</comment>
<sequence length="280" mass="31274">MAVTRTVHVCGLTIAMEYLSVLLGVLLTTAEANMFHSGRHVCVQQRQRAQPVPYRQSYRRAVYRQTMQMCENFRLCPRLSLAYQMSYRTVFHMQIRTHFVHGCCPGWQQTSPYDNSCSQPVCSAECQNGGTCIGPDTCQCAPGWTGPTCEEDVDECEGQNKCQQVCQNLPGSYECSCQDGFKITDDKVSCKICLSCLSEFTEMQKTISTLTNRVQELETEKDLLMSNITSMASTYEEAVGKMQAAQAAASNSEIPTTPDYEDILINSHPAMLPFDRLASL</sequence>
<dbReference type="PANTHER" id="PTHR14949:SF56">
    <property type="entry name" value="EGF-LIKE-DOMAIN, MULTIPLE 7"/>
    <property type="match status" value="1"/>
</dbReference>
<evidence type="ECO:0000256" key="1">
    <source>
        <dbReference type="ARBA" id="ARBA00022536"/>
    </source>
</evidence>
<protein>
    <recommendedName>
        <fullName evidence="13">Epidermal growth factor-like protein 7</fullName>
    </recommendedName>
</protein>
<evidence type="ECO:0000259" key="9">
    <source>
        <dbReference type="PROSITE" id="PS50026"/>
    </source>
</evidence>
<dbReference type="PROSITE" id="PS00010">
    <property type="entry name" value="ASX_HYDROXYL"/>
    <property type="match status" value="1"/>
</dbReference>
<name>A0ABD0LBY1_9CAEN</name>
<keyword evidence="2" id="KW-0732">Signal</keyword>
<dbReference type="InterPro" id="IPR000742">
    <property type="entry name" value="EGF"/>
</dbReference>
<organism evidence="11 12">
    <name type="scientific">Batillaria attramentaria</name>
    <dbReference type="NCBI Taxonomy" id="370345"/>
    <lineage>
        <taxon>Eukaryota</taxon>
        <taxon>Metazoa</taxon>
        <taxon>Spiralia</taxon>
        <taxon>Lophotrochozoa</taxon>
        <taxon>Mollusca</taxon>
        <taxon>Gastropoda</taxon>
        <taxon>Caenogastropoda</taxon>
        <taxon>Sorbeoconcha</taxon>
        <taxon>Cerithioidea</taxon>
        <taxon>Batillariidae</taxon>
        <taxon>Batillaria</taxon>
    </lineage>
</organism>
<evidence type="ECO:0000256" key="6">
    <source>
        <dbReference type="ARBA" id="ARBA00023157"/>
    </source>
</evidence>
<dbReference type="InterPro" id="IPR001881">
    <property type="entry name" value="EGF-like_Ca-bd_dom"/>
</dbReference>
<dbReference type="AlphaFoldDB" id="A0ABD0LBY1"/>
<dbReference type="InterPro" id="IPR050969">
    <property type="entry name" value="Dev_Signal_Modulators"/>
</dbReference>
<dbReference type="InterPro" id="IPR013111">
    <property type="entry name" value="EGF_extracell"/>
</dbReference>
<keyword evidence="6 7" id="KW-1015">Disulfide bond</keyword>
<dbReference type="PANTHER" id="PTHR14949">
    <property type="entry name" value="EGF-LIKE-DOMAIN, MULTIPLE 7, 8"/>
    <property type="match status" value="1"/>
</dbReference>
<keyword evidence="4" id="KW-0106">Calcium</keyword>
<dbReference type="Pfam" id="PF07645">
    <property type="entry name" value="EGF_CA"/>
    <property type="match status" value="1"/>
</dbReference>
<dbReference type="InterPro" id="IPR049883">
    <property type="entry name" value="NOTCH1_EGF-like"/>
</dbReference>
<feature type="domain" description="EMI" evidence="10">
    <location>
        <begin position="38"/>
        <end position="119"/>
    </location>
</feature>
<dbReference type="InterPro" id="IPR011489">
    <property type="entry name" value="EMI_domain"/>
</dbReference>